<feature type="binding site" evidence="7 8">
    <location>
        <position position="106"/>
    </location>
    <ligand>
        <name>S-adenosyl-L-methionine</name>
        <dbReference type="ChEBI" id="CHEBI:59789"/>
    </ligand>
</feature>
<feature type="binding site" evidence="7 8">
    <location>
        <position position="35"/>
    </location>
    <ligand>
        <name>S-adenosyl-L-methionine</name>
        <dbReference type="ChEBI" id="CHEBI:59789"/>
    </ligand>
</feature>
<dbReference type="eggNOG" id="COG0030">
    <property type="taxonomic scope" value="Bacteria"/>
</dbReference>
<dbReference type="InterPro" id="IPR011530">
    <property type="entry name" value="rRNA_adenine_dimethylase"/>
</dbReference>
<feature type="binding site" evidence="7 8">
    <location>
        <position position="33"/>
    </location>
    <ligand>
        <name>S-adenosyl-L-methionine</name>
        <dbReference type="ChEBI" id="CHEBI:59789"/>
    </ligand>
</feature>
<evidence type="ECO:0000256" key="1">
    <source>
        <dbReference type="ARBA" id="ARBA00022490"/>
    </source>
</evidence>
<dbReference type="SUPFAM" id="SSF53335">
    <property type="entry name" value="S-adenosyl-L-methionine-dependent methyltransferases"/>
    <property type="match status" value="1"/>
</dbReference>
<evidence type="ECO:0000256" key="3">
    <source>
        <dbReference type="ARBA" id="ARBA00022603"/>
    </source>
</evidence>
<dbReference type="GO" id="GO:0052908">
    <property type="term" value="F:16S rRNA (adenine(1518)-N(6)/adenine(1519)-N(6))-dimethyltransferase activity"/>
    <property type="evidence" value="ECO:0007669"/>
    <property type="project" value="UniProtKB-EC"/>
</dbReference>
<dbReference type="Proteomes" id="UP000005707">
    <property type="component" value="Unassembled WGS sequence"/>
</dbReference>
<accession>U2DVT9</accession>
<dbReference type="InterPro" id="IPR001737">
    <property type="entry name" value="KsgA/Erm"/>
</dbReference>
<dbReference type="PANTHER" id="PTHR11727">
    <property type="entry name" value="DIMETHYLADENOSINE TRANSFERASE"/>
    <property type="match status" value="1"/>
</dbReference>
<evidence type="ECO:0000313" key="11">
    <source>
        <dbReference type="Proteomes" id="UP000005707"/>
    </source>
</evidence>
<evidence type="ECO:0000256" key="4">
    <source>
        <dbReference type="ARBA" id="ARBA00022679"/>
    </source>
</evidence>
<dbReference type="Pfam" id="PF00398">
    <property type="entry name" value="RrnaAD"/>
    <property type="match status" value="1"/>
</dbReference>
<protein>
    <recommendedName>
        <fullName evidence="7">Ribosomal RNA small subunit methyltransferase A</fullName>
        <ecNumber evidence="7">2.1.1.182</ecNumber>
    </recommendedName>
    <alternativeName>
        <fullName evidence="7">16S rRNA (adenine(1518)-N(6)/adenine(1519)-N(6))-dimethyltransferase</fullName>
    </alternativeName>
    <alternativeName>
        <fullName evidence="7">16S rRNA dimethyladenosine transferase</fullName>
    </alternativeName>
    <alternativeName>
        <fullName evidence="7">16S rRNA dimethylase</fullName>
    </alternativeName>
    <alternativeName>
        <fullName evidence="7">S-adenosylmethionine-6-N', N'-adenosyl(rRNA) dimethyltransferase</fullName>
    </alternativeName>
</protein>
<dbReference type="Gene3D" id="3.40.50.150">
    <property type="entry name" value="Vaccinia Virus protein VP39"/>
    <property type="match status" value="1"/>
</dbReference>
<dbReference type="CDD" id="cd02440">
    <property type="entry name" value="AdoMet_MTases"/>
    <property type="match status" value="1"/>
</dbReference>
<dbReference type="EMBL" id="AFNU02000004">
    <property type="protein sequence ID" value="ERJ12467.1"/>
    <property type="molecule type" value="Genomic_DNA"/>
</dbReference>
<dbReference type="SMART" id="SM00650">
    <property type="entry name" value="rADc"/>
    <property type="match status" value="1"/>
</dbReference>
<dbReference type="InterPro" id="IPR023165">
    <property type="entry name" value="rRNA_Ade_diMease-like_C"/>
</dbReference>
<dbReference type="PROSITE" id="PS01131">
    <property type="entry name" value="RRNA_A_DIMETH"/>
    <property type="match status" value="1"/>
</dbReference>
<evidence type="ECO:0000313" key="10">
    <source>
        <dbReference type="EMBL" id="ERJ12467.1"/>
    </source>
</evidence>
<dbReference type="EC" id="2.1.1.182" evidence="7"/>
<dbReference type="HAMAP" id="MF_00607">
    <property type="entry name" value="16SrRNA_methyltr_A"/>
    <property type="match status" value="1"/>
</dbReference>
<sequence length="295" mass="33387">MISLNKKDIATITNTNHIIKKYNFHLKKSFGQNFLVDLNILKNIVSSADITEETGVIEIGPGIGALTEQLAKKAKKVVAYEIDQRLIPILDETLQPYNNIIIINEDILKANVNKMIEEEFNGYEDIAVVANLPYYITTPILMGLIEKNLPINRYCVMMQKEVAKRLSGGPNTKEYNSLTIAVNYYTIPKIVLTVPKTVFIPKPNVDSAVVRLDKREEPAVKVNDESFFFKVVRGSFIQRRKTIYNNLKQSLKGVLTTDDIKTALKAVDIKENARGESLTIEQFAKLSNEFIKYVT</sequence>
<feature type="binding site" evidence="7 8">
    <location>
        <position position="131"/>
    </location>
    <ligand>
        <name>S-adenosyl-L-methionine</name>
        <dbReference type="ChEBI" id="CHEBI:59789"/>
    </ligand>
</feature>
<keyword evidence="3 7" id="KW-0489">Methyltransferase</keyword>
<dbReference type="GO" id="GO:0005829">
    <property type="term" value="C:cytosol"/>
    <property type="evidence" value="ECO:0007669"/>
    <property type="project" value="TreeGrafter"/>
</dbReference>
<dbReference type="Gene3D" id="1.10.8.100">
    <property type="entry name" value="Ribosomal RNA adenine dimethylase-like, domain 2"/>
    <property type="match status" value="1"/>
</dbReference>
<evidence type="ECO:0000256" key="2">
    <source>
        <dbReference type="ARBA" id="ARBA00022552"/>
    </source>
</evidence>
<comment type="similarity">
    <text evidence="7">Belongs to the class I-like SAM-binding methyltransferase superfamily. rRNA adenine N(6)-methyltransferase family. RsmA subfamily.</text>
</comment>
<dbReference type="PANTHER" id="PTHR11727:SF7">
    <property type="entry name" value="DIMETHYLADENOSINE TRANSFERASE-RELATED"/>
    <property type="match status" value="1"/>
</dbReference>
<dbReference type="STRING" id="1033810.HLPCO_001453"/>
<keyword evidence="5 7" id="KW-0949">S-adenosyl-L-methionine</keyword>
<reference evidence="10 11" key="1">
    <citation type="journal article" date="2011" name="J. Bacteriol.">
        <title>Genome sequence of Haloplasma contractile, an unusual contractile bacterium from a deep-sea anoxic brine lake.</title>
        <authorList>
            <person name="Antunes A."/>
            <person name="Alam I."/>
            <person name="El Dorry H."/>
            <person name="Siam R."/>
            <person name="Robertson A."/>
            <person name="Bajic V.B."/>
            <person name="Stingl U."/>
        </authorList>
    </citation>
    <scope>NUCLEOTIDE SEQUENCE [LARGE SCALE GENOMIC DNA]</scope>
    <source>
        <strain evidence="10 11">SSD-17B</strain>
    </source>
</reference>
<comment type="catalytic activity">
    <reaction evidence="7">
        <text>adenosine(1518)/adenosine(1519) in 16S rRNA + 4 S-adenosyl-L-methionine = N(6)-dimethyladenosine(1518)/N(6)-dimethyladenosine(1519) in 16S rRNA + 4 S-adenosyl-L-homocysteine + 4 H(+)</text>
        <dbReference type="Rhea" id="RHEA:19609"/>
        <dbReference type="Rhea" id="RHEA-COMP:10232"/>
        <dbReference type="Rhea" id="RHEA-COMP:10233"/>
        <dbReference type="ChEBI" id="CHEBI:15378"/>
        <dbReference type="ChEBI" id="CHEBI:57856"/>
        <dbReference type="ChEBI" id="CHEBI:59789"/>
        <dbReference type="ChEBI" id="CHEBI:74411"/>
        <dbReference type="ChEBI" id="CHEBI:74493"/>
        <dbReference type="EC" id="2.1.1.182"/>
    </reaction>
</comment>
<feature type="binding site" evidence="7 8">
    <location>
        <position position="60"/>
    </location>
    <ligand>
        <name>S-adenosyl-L-methionine</name>
        <dbReference type="ChEBI" id="CHEBI:59789"/>
    </ligand>
</feature>
<keyword evidence="6 7" id="KW-0694">RNA-binding</keyword>
<comment type="caution">
    <text evidence="10">The sequence shown here is derived from an EMBL/GenBank/DDBJ whole genome shotgun (WGS) entry which is preliminary data.</text>
</comment>
<reference evidence="10 11" key="2">
    <citation type="journal article" date="2013" name="PLoS ONE">
        <title>INDIGO - INtegrated Data Warehouse of MIcrobial GenOmes with Examples from the Red Sea Extremophiles.</title>
        <authorList>
            <person name="Alam I."/>
            <person name="Antunes A."/>
            <person name="Kamau A.A."/>
            <person name="Ba Alawi W."/>
            <person name="Kalkatawi M."/>
            <person name="Stingl U."/>
            <person name="Bajic V.B."/>
        </authorList>
    </citation>
    <scope>NUCLEOTIDE SEQUENCE [LARGE SCALE GENOMIC DNA]</scope>
    <source>
        <strain evidence="10 11">SSD-17B</strain>
    </source>
</reference>
<dbReference type="InterPro" id="IPR029063">
    <property type="entry name" value="SAM-dependent_MTases_sf"/>
</dbReference>
<dbReference type="InterPro" id="IPR020598">
    <property type="entry name" value="rRNA_Ade_methylase_Trfase_N"/>
</dbReference>
<dbReference type="NCBIfam" id="TIGR00755">
    <property type="entry name" value="ksgA"/>
    <property type="match status" value="1"/>
</dbReference>
<gene>
    <name evidence="7 10" type="primary">rsmA</name>
    <name evidence="7" type="synonym">ksgA</name>
    <name evidence="10" type="ORF">HLPCO_001453</name>
</gene>
<dbReference type="AlphaFoldDB" id="U2DVT9"/>
<evidence type="ECO:0000259" key="9">
    <source>
        <dbReference type="SMART" id="SM00650"/>
    </source>
</evidence>
<evidence type="ECO:0000256" key="8">
    <source>
        <dbReference type="PROSITE-ProRule" id="PRU01026"/>
    </source>
</evidence>
<dbReference type="FunFam" id="3.40.50.150:FF:000023">
    <property type="entry name" value="Ribosomal RNA small subunit methyltransferase A"/>
    <property type="match status" value="1"/>
</dbReference>
<comment type="subcellular location">
    <subcellularLocation>
        <location evidence="7">Cytoplasm</location>
    </subcellularLocation>
</comment>
<organism evidence="10 11">
    <name type="scientific">Haloplasma contractile SSD-17B</name>
    <dbReference type="NCBI Taxonomy" id="1033810"/>
    <lineage>
        <taxon>Bacteria</taxon>
        <taxon>Bacillati</taxon>
        <taxon>Mycoplasmatota</taxon>
        <taxon>Mollicutes</taxon>
        <taxon>Haloplasmatales</taxon>
        <taxon>Haloplasmataceae</taxon>
        <taxon>Haloplasma</taxon>
    </lineage>
</organism>
<dbReference type="InterPro" id="IPR020596">
    <property type="entry name" value="rRNA_Ade_Mease_Trfase_CS"/>
</dbReference>
<feature type="domain" description="Ribosomal RNA adenine methylase transferase N-terminal" evidence="9">
    <location>
        <begin position="40"/>
        <end position="216"/>
    </location>
</feature>
<comment type="function">
    <text evidence="7">Specifically dimethylates two adjacent adenosines (A1518 and A1519) in the loop of a conserved hairpin near the 3'-end of 16S rRNA in the 30S particle. May play a critical role in biogenesis of 30S subunits.</text>
</comment>
<name>U2DVT9_9MOLU</name>
<feature type="binding site" evidence="7 8">
    <location>
        <position position="81"/>
    </location>
    <ligand>
        <name>S-adenosyl-L-methionine</name>
        <dbReference type="ChEBI" id="CHEBI:59789"/>
    </ligand>
</feature>
<keyword evidence="10" id="KW-0560">Oxidoreductase</keyword>
<keyword evidence="1 7" id="KW-0963">Cytoplasm</keyword>
<evidence type="ECO:0000256" key="5">
    <source>
        <dbReference type="ARBA" id="ARBA00022691"/>
    </source>
</evidence>
<dbReference type="FunCoup" id="U2DVT9">
    <property type="interactions" value="384"/>
</dbReference>
<keyword evidence="2 7" id="KW-0698">rRNA processing</keyword>
<evidence type="ECO:0000256" key="6">
    <source>
        <dbReference type="ARBA" id="ARBA00022884"/>
    </source>
</evidence>
<dbReference type="PROSITE" id="PS51689">
    <property type="entry name" value="SAM_RNA_A_N6_MT"/>
    <property type="match status" value="1"/>
</dbReference>
<proteinExistence type="inferred from homology"/>
<dbReference type="GO" id="GO:0016491">
    <property type="term" value="F:oxidoreductase activity"/>
    <property type="evidence" value="ECO:0007669"/>
    <property type="project" value="UniProtKB-KW"/>
</dbReference>
<dbReference type="InParanoid" id="U2DVT9"/>
<keyword evidence="4 7" id="KW-0808">Transferase</keyword>
<keyword evidence="11" id="KW-1185">Reference proteome</keyword>
<dbReference type="GO" id="GO:0003723">
    <property type="term" value="F:RNA binding"/>
    <property type="evidence" value="ECO:0007669"/>
    <property type="project" value="UniProtKB-UniRule"/>
</dbReference>
<evidence type="ECO:0000256" key="7">
    <source>
        <dbReference type="HAMAP-Rule" id="MF_00607"/>
    </source>
</evidence>